<feature type="domain" description="Protein O-mannosyl-transferase C-terminal four TM" evidence="13">
    <location>
        <begin position="346"/>
        <end position="556"/>
    </location>
</feature>
<dbReference type="UniPathway" id="UPA00378"/>
<evidence type="ECO:0000256" key="9">
    <source>
        <dbReference type="ARBA" id="ARBA00093617"/>
    </source>
</evidence>
<feature type="transmembrane region" description="Helical" evidence="10">
    <location>
        <begin position="166"/>
        <end position="184"/>
    </location>
</feature>
<evidence type="ECO:0000256" key="2">
    <source>
        <dbReference type="ARBA" id="ARBA00004922"/>
    </source>
</evidence>
<evidence type="ECO:0000313" key="14">
    <source>
        <dbReference type="EMBL" id="TDS86508.1"/>
    </source>
</evidence>
<proteinExistence type="inferred from homology"/>
<feature type="transmembrane region" description="Helical" evidence="10">
    <location>
        <begin position="191"/>
        <end position="209"/>
    </location>
</feature>
<evidence type="ECO:0000256" key="11">
    <source>
        <dbReference type="SAM" id="MobiDB-lite"/>
    </source>
</evidence>
<protein>
    <recommendedName>
        <fullName evidence="9 10">Polyprenol-phosphate-mannose--protein mannosyltransferase</fullName>
        <ecNumber evidence="10">2.4.1.-</ecNumber>
    </recommendedName>
</protein>
<gene>
    <name evidence="14" type="ORF">EV640_103198</name>
</gene>
<keyword evidence="8 10" id="KW-0472">Membrane</keyword>
<feature type="transmembrane region" description="Helical" evidence="10">
    <location>
        <begin position="44"/>
        <end position="62"/>
    </location>
</feature>
<keyword evidence="15" id="KW-1185">Reference proteome</keyword>
<reference evidence="14 15" key="1">
    <citation type="submission" date="2019-03" db="EMBL/GenBank/DDBJ databases">
        <title>Genomic Encyclopedia of Type Strains, Phase III (KMG-III): the genomes of soil and plant-associated and newly described type strains.</title>
        <authorList>
            <person name="Whitman W."/>
        </authorList>
    </citation>
    <scope>NUCLEOTIDE SEQUENCE [LARGE SCALE GENOMIC DNA]</scope>
    <source>
        <strain evidence="14 15">DSM 27373</strain>
    </source>
</reference>
<feature type="transmembrane region" description="Helical" evidence="10">
    <location>
        <begin position="419"/>
        <end position="436"/>
    </location>
</feature>
<dbReference type="EC" id="2.4.1.-" evidence="10"/>
<feature type="transmembrane region" description="Helical" evidence="10">
    <location>
        <begin position="466"/>
        <end position="489"/>
    </location>
</feature>
<dbReference type="InterPro" id="IPR003342">
    <property type="entry name" value="ArnT-like_N"/>
</dbReference>
<comment type="caution">
    <text evidence="14">The sequence shown here is derived from an EMBL/GenBank/DDBJ whole genome shotgun (WGS) entry which is preliminary data.</text>
</comment>
<dbReference type="Pfam" id="PF02366">
    <property type="entry name" value="PMT"/>
    <property type="match status" value="1"/>
</dbReference>
<dbReference type="InterPro" id="IPR032421">
    <property type="entry name" value="PMT_4TMC"/>
</dbReference>
<evidence type="ECO:0000256" key="10">
    <source>
        <dbReference type="RuleBase" id="RU367007"/>
    </source>
</evidence>
<keyword evidence="5 10" id="KW-0808">Transferase</keyword>
<comment type="pathway">
    <text evidence="2 10">Protein modification; protein glycosylation.</text>
</comment>
<dbReference type="InterPro" id="IPR027005">
    <property type="entry name" value="PMT-like"/>
</dbReference>
<evidence type="ECO:0000259" key="12">
    <source>
        <dbReference type="Pfam" id="PF02366"/>
    </source>
</evidence>
<dbReference type="EMBL" id="SOAN01000003">
    <property type="protein sequence ID" value="TDS86508.1"/>
    <property type="molecule type" value="Genomic_DNA"/>
</dbReference>
<keyword evidence="6 10" id="KW-0812">Transmembrane</keyword>
<sequence length="557" mass="61195">MNPAEPVRSTPAPAGVTGRLTEPESGSLSRMQRRLEAEAYRPGLWGWILPGMITLFAGILRIRDLATPHLLMFDETYYAKDAYALMLAGYELVWPEDADDSWLAGEPQPTGEGGYVVHPPLGKWLIALGLRVFGTESAFGWRISGALAGTLAVLLIALIAQRMFRSVFLGAFAGILTAIEGHHLVMSRVGLLDIFMMLFCLAAFGALLLDRYSGRRRLAAWAVDPGAEGHRAGGPWLGVRPFRLLAAVLLGAAVAVKLSALAFLAVFGIMVILWDLQARRLAGIERWARSGMLKDALPAVVTVLPLAASTYLASWSGWLATQGGWGRQWHLSHPAEGLARLVPDPLRSLWNYHVSATDFHQGLSSGHDYASTPWTWPFMGRPVSMHYDSVSAGETYAQTGETCAAETCSSAVLDLANPLIWWSGLIALILVTLLWAGRRDWRYGAILSGFVAGHLVWLLFPDRTTFFFYAISYHPFLILALTAIAALVLRVGTAAQRPGGTQRPAATIVAARQRNTVILLCFVMLCVAVSVFFLPLWTAELIPYEQWRMRIWIDSWL</sequence>
<evidence type="ECO:0000256" key="7">
    <source>
        <dbReference type="ARBA" id="ARBA00022989"/>
    </source>
</evidence>
<dbReference type="PANTHER" id="PTHR10050">
    <property type="entry name" value="DOLICHYL-PHOSPHATE-MANNOSE--PROTEIN MANNOSYLTRANSFERASE"/>
    <property type="match status" value="1"/>
</dbReference>
<evidence type="ECO:0000259" key="13">
    <source>
        <dbReference type="Pfam" id="PF16192"/>
    </source>
</evidence>
<evidence type="ECO:0000256" key="6">
    <source>
        <dbReference type="ARBA" id="ARBA00022692"/>
    </source>
</evidence>
<feature type="transmembrane region" description="Helical" evidence="10">
    <location>
        <begin position="443"/>
        <end position="460"/>
    </location>
</feature>
<dbReference type="GO" id="GO:0012505">
    <property type="term" value="C:endomembrane system"/>
    <property type="evidence" value="ECO:0007669"/>
    <property type="project" value="UniProtKB-SubCell"/>
</dbReference>
<dbReference type="PANTHER" id="PTHR10050:SF46">
    <property type="entry name" value="PROTEIN O-MANNOSYL-TRANSFERASE 2"/>
    <property type="match status" value="1"/>
</dbReference>
<evidence type="ECO:0000256" key="1">
    <source>
        <dbReference type="ARBA" id="ARBA00004127"/>
    </source>
</evidence>
<keyword evidence="10" id="KW-1003">Cell membrane</keyword>
<dbReference type="GO" id="GO:0005886">
    <property type="term" value="C:plasma membrane"/>
    <property type="evidence" value="ECO:0007669"/>
    <property type="project" value="UniProtKB-SubCell"/>
</dbReference>
<dbReference type="GO" id="GO:0004169">
    <property type="term" value="F:dolichyl-phosphate-mannose-protein mannosyltransferase activity"/>
    <property type="evidence" value="ECO:0007669"/>
    <property type="project" value="UniProtKB-UniRule"/>
</dbReference>
<name>A0A4R7G5I2_9MICC</name>
<feature type="domain" description="ArnT-like N-terminal" evidence="12">
    <location>
        <begin position="52"/>
        <end position="279"/>
    </location>
</feature>
<dbReference type="Pfam" id="PF16192">
    <property type="entry name" value="PMT_4TMC"/>
    <property type="match status" value="1"/>
</dbReference>
<evidence type="ECO:0000256" key="8">
    <source>
        <dbReference type="ARBA" id="ARBA00023136"/>
    </source>
</evidence>
<accession>A0A4R7G5I2</accession>
<dbReference type="Proteomes" id="UP000294506">
    <property type="component" value="Unassembled WGS sequence"/>
</dbReference>
<keyword evidence="4 10" id="KW-0328">Glycosyltransferase</keyword>
<keyword evidence="7 10" id="KW-1133">Transmembrane helix</keyword>
<evidence type="ECO:0000256" key="3">
    <source>
        <dbReference type="ARBA" id="ARBA00007222"/>
    </source>
</evidence>
<evidence type="ECO:0000256" key="5">
    <source>
        <dbReference type="ARBA" id="ARBA00022679"/>
    </source>
</evidence>
<feature type="transmembrane region" description="Helical" evidence="10">
    <location>
        <begin position="244"/>
        <end position="276"/>
    </location>
</feature>
<evidence type="ECO:0000256" key="4">
    <source>
        <dbReference type="ARBA" id="ARBA00022676"/>
    </source>
</evidence>
<comment type="subcellular location">
    <subcellularLocation>
        <location evidence="10">Cell membrane</location>
    </subcellularLocation>
    <subcellularLocation>
        <location evidence="1">Endomembrane system</location>
        <topology evidence="1">Multi-pass membrane protein</topology>
    </subcellularLocation>
</comment>
<comment type="function">
    <text evidence="10">Protein O-mannosyltransferase that catalyzes the transfer of a single mannose residue from a polyprenol phospho-mannosyl lipidic donor to the hydroxyl group of selected serine and threonine residues in acceptor proteins.</text>
</comment>
<dbReference type="AlphaFoldDB" id="A0A4R7G5I2"/>
<dbReference type="RefSeq" id="WP_036477297.1">
    <property type="nucleotide sequence ID" value="NZ_SOAN01000003.1"/>
</dbReference>
<evidence type="ECO:0000313" key="15">
    <source>
        <dbReference type="Proteomes" id="UP000294506"/>
    </source>
</evidence>
<feature type="transmembrane region" description="Helical" evidence="10">
    <location>
        <begin position="139"/>
        <end position="160"/>
    </location>
</feature>
<feature type="transmembrane region" description="Helical" evidence="10">
    <location>
        <begin position="517"/>
        <end position="537"/>
    </location>
</feature>
<organism evidence="14 15">
    <name type="scientific">Nesterenkonia aurantiaca</name>
    <dbReference type="NCBI Taxonomy" id="1436010"/>
    <lineage>
        <taxon>Bacteria</taxon>
        <taxon>Bacillati</taxon>
        <taxon>Actinomycetota</taxon>
        <taxon>Actinomycetes</taxon>
        <taxon>Micrococcales</taxon>
        <taxon>Micrococcaceae</taxon>
        <taxon>Nesterenkonia</taxon>
    </lineage>
</organism>
<comment type="similarity">
    <text evidence="3 10">Belongs to the glycosyltransferase 39 family.</text>
</comment>
<feature type="region of interest" description="Disordered" evidence="11">
    <location>
        <begin position="1"/>
        <end position="29"/>
    </location>
</feature>